<keyword evidence="2" id="KW-1003">Cell membrane</keyword>
<feature type="transmembrane region" description="Helical" evidence="14">
    <location>
        <begin position="45"/>
        <end position="65"/>
    </location>
</feature>
<evidence type="ECO:0000313" key="16">
    <source>
        <dbReference type="EMBL" id="AMY08031.1"/>
    </source>
</evidence>
<evidence type="ECO:0000256" key="1">
    <source>
        <dbReference type="ARBA" id="ARBA00004651"/>
    </source>
</evidence>
<gene>
    <name evidence="16" type="primary">clsA</name>
    <name evidence="16" type="ORF">LuPra_01219</name>
</gene>
<dbReference type="Gene3D" id="3.30.870.10">
    <property type="entry name" value="Endonuclease Chain A"/>
    <property type="match status" value="2"/>
</dbReference>
<dbReference type="SUPFAM" id="SSF56024">
    <property type="entry name" value="Phospholipase D/nuclease"/>
    <property type="match status" value="2"/>
</dbReference>
<evidence type="ECO:0000256" key="5">
    <source>
        <dbReference type="ARBA" id="ARBA00022692"/>
    </source>
</evidence>
<sequence length="492" mass="55432">MRGGHSCDTLQAAMPTELSWALYVLYLVSATVFLVLDNRSPQSTFAWLFLMVLAPGVGPVVYFLFGRGSNAFSHRKALRRQLGRTGLSKELEQVREAQEEARHELSDSDIEIYRRLPQLLWRSTEAPLTMGNQLDILQNASEKYPRLLDDLRQAQTLIHLEYYEWADDALTREVLGILRERIAAGVTVRALYDPVGSFSMLTRGYVRALREAGVQVHPYSPIWHLHTISYRNHRKLVIIDSTIGYTGGLNLTDKHLTGPEGFSGWRDTHARVTGDAVAMLQWTFALQWFNTTGELLADSALYPRGRRPGTVAIQVVNSGPDSRYSVIRQQYLAMISMARDHVYVQSPFCVLDESVLQVLCATAMSGVRVWVMIAPRGGEGPLAYRAGMTYARDLAQAGVRVLLYQGAYFHCKTIAVDSVVCSIGSANMDIRSFTINYETNLVIYDRETTRRLESAFLADIRQSQPFMADAYNRLPAYKRLGDSVMRLFSPLL</sequence>
<feature type="domain" description="PLD phosphodiesterase" evidence="15">
    <location>
        <begin position="405"/>
        <end position="432"/>
    </location>
</feature>
<dbReference type="InterPro" id="IPR027379">
    <property type="entry name" value="CLS_N"/>
</dbReference>
<keyword evidence="6" id="KW-0677">Repeat</keyword>
<dbReference type="GO" id="GO:0032049">
    <property type="term" value="P:cardiolipin biosynthetic process"/>
    <property type="evidence" value="ECO:0007669"/>
    <property type="project" value="UniProtKB-UniRule"/>
</dbReference>
<dbReference type="KEGG" id="abac:LuPra_01219"/>
<keyword evidence="13" id="KW-0175">Coiled coil</keyword>
<keyword evidence="4 16" id="KW-0808">Transferase</keyword>
<dbReference type="EMBL" id="CP015136">
    <property type="protein sequence ID" value="AMY08031.1"/>
    <property type="molecule type" value="Genomic_DNA"/>
</dbReference>
<dbReference type="NCBIfam" id="TIGR04265">
    <property type="entry name" value="bac_cardiolipin"/>
    <property type="match status" value="1"/>
</dbReference>
<dbReference type="Pfam" id="PF13396">
    <property type="entry name" value="PLDc_N"/>
    <property type="match status" value="1"/>
</dbReference>
<keyword evidence="5 14" id="KW-0812">Transmembrane</keyword>
<evidence type="ECO:0000256" key="10">
    <source>
        <dbReference type="ARBA" id="ARBA00023209"/>
    </source>
</evidence>
<keyword evidence="17" id="KW-1185">Reference proteome</keyword>
<dbReference type="STRING" id="1855912.LuPra_01219"/>
<evidence type="ECO:0000256" key="3">
    <source>
        <dbReference type="ARBA" id="ARBA00022516"/>
    </source>
</evidence>
<dbReference type="EC" id="2.7.8.-" evidence="12"/>
<dbReference type="GO" id="GO:0008808">
    <property type="term" value="F:cardiolipin synthase activity"/>
    <property type="evidence" value="ECO:0007669"/>
    <property type="project" value="UniProtKB-UniRule"/>
</dbReference>
<name>A0A143PHN1_LUTPR</name>
<keyword evidence="8" id="KW-0443">Lipid metabolism</keyword>
<reference evidence="16 17" key="1">
    <citation type="journal article" date="2016" name="Genome Announc.">
        <title>First Complete Genome Sequence of a Subdivision 6 Acidobacterium Strain.</title>
        <authorList>
            <person name="Huang S."/>
            <person name="Vieira S."/>
            <person name="Bunk B."/>
            <person name="Riedel T."/>
            <person name="Sproer C."/>
            <person name="Overmann J."/>
        </authorList>
    </citation>
    <scope>NUCLEOTIDE SEQUENCE [LARGE SCALE GENOMIC DNA]</scope>
    <source>
        <strain evidence="17">DSM 100886 HEG_-6_39</strain>
    </source>
</reference>
<evidence type="ECO:0000256" key="2">
    <source>
        <dbReference type="ARBA" id="ARBA00022475"/>
    </source>
</evidence>
<evidence type="ECO:0000313" key="17">
    <source>
        <dbReference type="Proteomes" id="UP000076079"/>
    </source>
</evidence>
<proteinExistence type="predicted"/>
<evidence type="ECO:0000256" key="14">
    <source>
        <dbReference type="SAM" id="Phobius"/>
    </source>
</evidence>
<dbReference type="Pfam" id="PF13091">
    <property type="entry name" value="PLDc_2"/>
    <property type="match status" value="2"/>
</dbReference>
<keyword evidence="3" id="KW-0444">Lipid biosynthesis</keyword>
<feature type="domain" description="PLD phosphodiesterase" evidence="15">
    <location>
        <begin position="228"/>
        <end position="255"/>
    </location>
</feature>
<dbReference type="InterPro" id="IPR001736">
    <property type="entry name" value="PLipase_D/transphosphatidylase"/>
</dbReference>
<evidence type="ECO:0000256" key="9">
    <source>
        <dbReference type="ARBA" id="ARBA00023136"/>
    </source>
</evidence>
<organism evidence="16 17">
    <name type="scientific">Luteitalea pratensis</name>
    <dbReference type="NCBI Taxonomy" id="1855912"/>
    <lineage>
        <taxon>Bacteria</taxon>
        <taxon>Pseudomonadati</taxon>
        <taxon>Acidobacteriota</taxon>
        <taxon>Vicinamibacteria</taxon>
        <taxon>Vicinamibacterales</taxon>
        <taxon>Vicinamibacteraceae</taxon>
        <taxon>Luteitalea</taxon>
    </lineage>
</organism>
<evidence type="ECO:0000256" key="11">
    <source>
        <dbReference type="ARBA" id="ARBA00023264"/>
    </source>
</evidence>
<evidence type="ECO:0000256" key="4">
    <source>
        <dbReference type="ARBA" id="ARBA00022679"/>
    </source>
</evidence>
<accession>A0A143PHN1</accession>
<evidence type="ECO:0000256" key="13">
    <source>
        <dbReference type="SAM" id="Coils"/>
    </source>
</evidence>
<protein>
    <recommendedName>
        <fullName evidence="12">Cardiolipin synthase</fullName>
        <ecNumber evidence="12">2.7.8.-</ecNumber>
    </recommendedName>
</protein>
<feature type="transmembrane region" description="Helical" evidence="14">
    <location>
        <begin position="20"/>
        <end position="36"/>
    </location>
</feature>
<comment type="subcellular location">
    <subcellularLocation>
        <location evidence="1">Cell membrane</location>
        <topology evidence="1">Multi-pass membrane protein</topology>
    </subcellularLocation>
</comment>
<evidence type="ECO:0000256" key="7">
    <source>
        <dbReference type="ARBA" id="ARBA00022989"/>
    </source>
</evidence>
<keyword evidence="9 14" id="KW-0472">Membrane</keyword>
<dbReference type="GO" id="GO:0005886">
    <property type="term" value="C:plasma membrane"/>
    <property type="evidence" value="ECO:0007669"/>
    <property type="project" value="UniProtKB-SubCell"/>
</dbReference>
<dbReference type="PANTHER" id="PTHR21248:SF22">
    <property type="entry name" value="PHOSPHOLIPASE D"/>
    <property type="match status" value="1"/>
</dbReference>
<evidence type="ECO:0000256" key="6">
    <source>
        <dbReference type="ARBA" id="ARBA00022737"/>
    </source>
</evidence>
<keyword evidence="10" id="KW-0594">Phospholipid biosynthesis</keyword>
<keyword evidence="7 14" id="KW-1133">Transmembrane helix</keyword>
<evidence type="ECO:0000256" key="8">
    <source>
        <dbReference type="ARBA" id="ARBA00023098"/>
    </source>
</evidence>
<dbReference type="InterPro" id="IPR025202">
    <property type="entry name" value="PLD-like_dom"/>
</dbReference>
<evidence type="ECO:0000256" key="12">
    <source>
        <dbReference type="NCBIfam" id="TIGR04265"/>
    </source>
</evidence>
<evidence type="ECO:0000259" key="15">
    <source>
        <dbReference type="PROSITE" id="PS50035"/>
    </source>
</evidence>
<dbReference type="Proteomes" id="UP000076079">
    <property type="component" value="Chromosome"/>
</dbReference>
<dbReference type="PANTHER" id="PTHR21248">
    <property type="entry name" value="CARDIOLIPIN SYNTHASE"/>
    <property type="match status" value="1"/>
</dbReference>
<feature type="coiled-coil region" evidence="13">
    <location>
        <begin position="84"/>
        <end position="111"/>
    </location>
</feature>
<dbReference type="CDD" id="cd09110">
    <property type="entry name" value="PLDc_CLS_1"/>
    <property type="match status" value="1"/>
</dbReference>
<dbReference type="AlphaFoldDB" id="A0A143PHN1"/>
<keyword evidence="11" id="KW-1208">Phospholipid metabolism</keyword>
<dbReference type="SMART" id="SM00155">
    <property type="entry name" value="PLDc"/>
    <property type="match status" value="2"/>
</dbReference>
<dbReference type="PROSITE" id="PS50035">
    <property type="entry name" value="PLD"/>
    <property type="match status" value="2"/>
</dbReference>
<reference evidence="17" key="2">
    <citation type="submission" date="2016-04" db="EMBL/GenBank/DDBJ databases">
        <title>First Complete Genome Sequence of a Subdivision 6 Acidobacterium.</title>
        <authorList>
            <person name="Huang S."/>
            <person name="Vieira S."/>
            <person name="Bunk B."/>
            <person name="Riedel T."/>
            <person name="Sproeer C."/>
            <person name="Overmann J."/>
        </authorList>
    </citation>
    <scope>NUCLEOTIDE SEQUENCE [LARGE SCALE GENOMIC DNA]</scope>
    <source>
        <strain evidence="17">DSM 100886 HEG_-6_39</strain>
    </source>
</reference>
<dbReference type="InterPro" id="IPR022924">
    <property type="entry name" value="Cardiolipin_synthase"/>
</dbReference>
<dbReference type="CDD" id="cd09112">
    <property type="entry name" value="PLDc_CLS_2"/>
    <property type="match status" value="1"/>
</dbReference>